<evidence type="ECO:0000313" key="2">
    <source>
        <dbReference type="EMBL" id="CCO20573.1"/>
    </source>
</evidence>
<dbReference type="EMBL" id="FO082262">
    <property type="protein sequence ID" value="CCO20573.1"/>
    <property type="molecule type" value="Genomic_DNA"/>
</dbReference>
<dbReference type="STRING" id="41875.K8FDL2"/>
<feature type="compositionally biased region" description="Low complexity" evidence="1">
    <location>
        <begin position="119"/>
        <end position="131"/>
    </location>
</feature>
<protein>
    <submittedName>
        <fullName evidence="2">Uncharacterized protein</fullName>
    </submittedName>
</protein>
<sequence>MVNFAVNEADGEAEDDRDEEAFETDEERRFSAAFSSSSSSFKNDDGGFQRQRRTGRRRRKLKNSLDFEDDIEEEEDVGTGRGRREETEERDDYDERRRGRGDGRRGQRERERRRRRRSSSSSSSSSSSYSSPALPNVTLLTNGETEKCLPIAATSNQYGYFWGTTDAAVQRVAISLLGVVLCSTINDFEIGTALQVPFATFFLWAPIALAARRNAAARAGEFVGLWRARVKDIEVVPVVAKTFENARQKSSSRGRRNTRKTTSEMLLIDFIDPISSFEVSFRIPNERRYDDVQIGDACELIVSSDDDLFRNFVAIREAYVPELDVWVGEYPFLDRNGFVLVSKRVSNN</sequence>
<feature type="compositionally biased region" description="Basic residues" evidence="1">
    <location>
        <begin position="50"/>
        <end position="62"/>
    </location>
</feature>
<dbReference type="RefSeq" id="XP_007508469.1">
    <property type="nucleotide sequence ID" value="XM_007508407.1"/>
</dbReference>
<dbReference type="AlphaFoldDB" id="K8FDL2"/>
<accession>K8FDL2</accession>
<dbReference type="KEGG" id="bpg:Bathy17g01620"/>
<feature type="compositionally biased region" description="Low complexity" evidence="1">
    <location>
        <begin position="31"/>
        <end position="41"/>
    </location>
</feature>
<feature type="compositionally biased region" description="Acidic residues" evidence="1">
    <location>
        <begin position="66"/>
        <end position="77"/>
    </location>
</feature>
<feature type="compositionally biased region" description="Basic and acidic residues" evidence="1">
    <location>
        <begin position="82"/>
        <end position="110"/>
    </location>
</feature>
<evidence type="ECO:0000313" key="3">
    <source>
        <dbReference type="Proteomes" id="UP000198341"/>
    </source>
</evidence>
<dbReference type="eggNOG" id="ENOG502S9JW">
    <property type="taxonomic scope" value="Eukaryota"/>
</dbReference>
<dbReference type="Proteomes" id="UP000198341">
    <property type="component" value="Chromosome 17"/>
</dbReference>
<name>K8FDL2_9CHLO</name>
<feature type="compositionally biased region" description="Acidic residues" evidence="1">
    <location>
        <begin position="9"/>
        <end position="25"/>
    </location>
</feature>
<evidence type="ECO:0000256" key="1">
    <source>
        <dbReference type="SAM" id="MobiDB-lite"/>
    </source>
</evidence>
<proteinExistence type="predicted"/>
<organism evidence="2 3">
    <name type="scientific">Bathycoccus prasinos</name>
    <dbReference type="NCBI Taxonomy" id="41875"/>
    <lineage>
        <taxon>Eukaryota</taxon>
        <taxon>Viridiplantae</taxon>
        <taxon>Chlorophyta</taxon>
        <taxon>Mamiellophyceae</taxon>
        <taxon>Mamiellales</taxon>
        <taxon>Bathycoccaceae</taxon>
        <taxon>Bathycoccus</taxon>
    </lineage>
</organism>
<reference evidence="2 3" key="1">
    <citation type="submission" date="2011-10" db="EMBL/GenBank/DDBJ databases">
        <authorList>
            <person name="Genoscope - CEA"/>
        </authorList>
    </citation>
    <scope>NUCLEOTIDE SEQUENCE [LARGE SCALE GENOMIC DNA]</scope>
    <source>
        <strain evidence="2 3">RCC 1105</strain>
    </source>
</reference>
<dbReference type="OrthoDB" id="497345at2759"/>
<feature type="region of interest" description="Disordered" evidence="1">
    <location>
        <begin position="1"/>
        <end position="136"/>
    </location>
</feature>
<dbReference type="GeneID" id="19011037"/>
<keyword evidence="3" id="KW-1185">Reference proteome</keyword>
<gene>
    <name evidence="2" type="ordered locus">Bathy17g01620</name>
</gene>